<dbReference type="Pfam" id="PF02274">
    <property type="entry name" value="ADI"/>
    <property type="match status" value="1"/>
</dbReference>
<name>A0ABN3HHZ5_9ACTN</name>
<sequence>MRTRPRPLPGPPAGPAPAVRPSSAPSTPAAEAARSSAAFLDAALGDCAVDSETSPLRRVLLHRPGSELGRLVPENLHTLLFDDIPWLSAARREHDAFSCLLRDRGVAVVELADLLTAAAALPVGRRLLIDGTTRSAAAPGLGGLAGRELRDWLRDLPPAELAERLLLGATLAELPDRHRAVLRESLDAGDRQSDWPALPPLPNAMFVRDTLSWIGGHCTAGRMATPARAREGVLTEALLNTARVAGVLPAGDAAAAPLEGGDVMVAGPGCVVVGVGQRTSAAAAEGLARSLLTGGDVRRVLAVSLPRDRQTMHLDTVMTMVDHDTFLVSRAHHQTCRWHELVLDRRGEVRARPADDGFALLADALGLPAVRVVDTGDDGFAVRREQWSDSANVLALRPGLVVAYDRNTTANERLERAGIEVITFPGSELARGRGGPHCLSCPLVRDPA</sequence>
<comment type="caution">
    <text evidence="4">The sequence shown here is derived from an EMBL/GenBank/DDBJ whole genome shotgun (WGS) entry which is preliminary data.</text>
</comment>
<proteinExistence type="inferred from homology"/>
<dbReference type="PIRSF" id="PIRSF006356">
    <property type="entry name" value="Arg_deiminase"/>
    <property type="match status" value="1"/>
</dbReference>
<feature type="region of interest" description="Disordered" evidence="3">
    <location>
        <begin position="1"/>
        <end position="30"/>
    </location>
</feature>
<protein>
    <submittedName>
        <fullName evidence="4">Arginine deiminase</fullName>
    </submittedName>
</protein>
<dbReference type="Gene3D" id="1.10.3930.10">
    <property type="entry name" value="Arginine deiminase"/>
    <property type="match status" value="1"/>
</dbReference>
<comment type="similarity">
    <text evidence="1">Belongs to the arginine deiminase family.</text>
</comment>
<dbReference type="PANTHER" id="PTHR47271">
    <property type="entry name" value="ARGININE DEIMINASE"/>
    <property type="match status" value="1"/>
</dbReference>
<evidence type="ECO:0000256" key="3">
    <source>
        <dbReference type="SAM" id="MobiDB-lite"/>
    </source>
</evidence>
<keyword evidence="2" id="KW-0378">Hydrolase</keyword>
<reference evidence="4 5" key="1">
    <citation type="journal article" date="2019" name="Int. J. Syst. Evol. Microbiol.">
        <title>The Global Catalogue of Microorganisms (GCM) 10K type strain sequencing project: providing services to taxonomists for standard genome sequencing and annotation.</title>
        <authorList>
            <consortium name="The Broad Institute Genomics Platform"/>
            <consortium name="The Broad Institute Genome Sequencing Center for Infectious Disease"/>
            <person name="Wu L."/>
            <person name="Ma J."/>
        </authorList>
    </citation>
    <scope>NUCLEOTIDE SEQUENCE [LARGE SCALE GENOMIC DNA]</scope>
    <source>
        <strain evidence="4 5">JCM 4358</strain>
    </source>
</reference>
<dbReference type="PANTHER" id="PTHR47271:SF2">
    <property type="entry name" value="ARGININE DEIMINASE"/>
    <property type="match status" value="1"/>
</dbReference>
<organism evidence="4 5">
    <name type="scientific">Streptomyces coeruleofuscus</name>
    <dbReference type="NCBI Taxonomy" id="66879"/>
    <lineage>
        <taxon>Bacteria</taxon>
        <taxon>Bacillati</taxon>
        <taxon>Actinomycetota</taxon>
        <taxon>Actinomycetes</taxon>
        <taxon>Kitasatosporales</taxon>
        <taxon>Streptomycetaceae</taxon>
        <taxon>Streptomyces</taxon>
    </lineage>
</organism>
<feature type="compositionally biased region" description="Low complexity" evidence="3">
    <location>
        <begin position="16"/>
        <end position="30"/>
    </location>
</feature>
<dbReference type="Proteomes" id="UP001499986">
    <property type="component" value="Unassembled WGS sequence"/>
</dbReference>
<feature type="compositionally biased region" description="Pro residues" evidence="3">
    <location>
        <begin position="1"/>
        <end position="15"/>
    </location>
</feature>
<evidence type="ECO:0000313" key="5">
    <source>
        <dbReference type="Proteomes" id="UP001499986"/>
    </source>
</evidence>
<evidence type="ECO:0000256" key="2">
    <source>
        <dbReference type="ARBA" id="ARBA00022801"/>
    </source>
</evidence>
<dbReference type="RefSeq" id="WP_346137496.1">
    <property type="nucleotide sequence ID" value="NZ_BAAASE010000001.1"/>
</dbReference>
<dbReference type="EMBL" id="BAAASE010000001">
    <property type="protein sequence ID" value="GAA2380695.1"/>
    <property type="molecule type" value="Genomic_DNA"/>
</dbReference>
<dbReference type="Gene3D" id="3.75.10.10">
    <property type="entry name" value="L-arginine/glycine Amidinotransferase, Chain A"/>
    <property type="match status" value="1"/>
</dbReference>
<accession>A0ABN3HHZ5</accession>
<evidence type="ECO:0000256" key="1">
    <source>
        <dbReference type="ARBA" id="ARBA00010206"/>
    </source>
</evidence>
<gene>
    <name evidence="4" type="primary">arcA</name>
    <name evidence="4" type="ORF">GCM10010255_02550</name>
</gene>
<dbReference type="PRINTS" id="PR01466">
    <property type="entry name" value="ARGDEIMINASE"/>
</dbReference>
<keyword evidence="5" id="KW-1185">Reference proteome</keyword>
<evidence type="ECO:0000313" key="4">
    <source>
        <dbReference type="EMBL" id="GAA2380695.1"/>
    </source>
</evidence>
<dbReference type="SUPFAM" id="SSF55909">
    <property type="entry name" value="Pentein"/>
    <property type="match status" value="1"/>
</dbReference>
<dbReference type="InterPro" id="IPR003876">
    <property type="entry name" value="Arg_deiminase"/>
</dbReference>